<dbReference type="RefSeq" id="WP_011264560.1">
    <property type="nucleotide sequence ID" value="NC_006908.1"/>
</dbReference>
<sequence length="223" mass="26702">MQNQKESLKFLLLKEFNIRCKENKIFYSLFSKTLENSLNSPNYLNEKEELEVLMTLESYLLLKEKFPLNCLDNTNHSKFFLLNPRFVLNKNTFKYGDDYIKIIIILPTLKSRAFLATDLLKYIRLKIGSLRTNRNFGKKLKFWENLILFLLPKKFFKFTTYDICDKLSLNKDEETEGFFKINESHFSFKNSWQVNFNSVTKEVIFLNSSFTILKIFDSKNFKY</sequence>
<protein>
    <submittedName>
        <fullName evidence="1">Expressed protein</fullName>
    </submittedName>
</protein>
<dbReference type="EMBL" id="AE017308">
    <property type="protein sequence ID" value="AAT27526.1"/>
    <property type="molecule type" value="Genomic_DNA"/>
</dbReference>
<dbReference type="HOGENOM" id="CLU_1239045_0_0_14"/>
<reference evidence="1 2" key="1">
    <citation type="journal article" date="2004" name="Genome Res.">
        <title>The complete genome and proteome of Mycoplasma mobile.</title>
        <authorList>
            <person name="Jaffe J.D."/>
            <person name="Stange-Thomann N."/>
            <person name="Smith C."/>
            <person name="DeCaprio D."/>
            <person name="Fisher S."/>
            <person name="Butler J."/>
            <person name="Calvo S."/>
            <person name="Elkins T."/>
            <person name="FitzGerald M.G."/>
            <person name="Hafez N."/>
            <person name="Kodira C.D."/>
            <person name="Major J."/>
            <person name="Wang S."/>
            <person name="Wilkinson J."/>
            <person name="Nicol R."/>
            <person name="Nusbaum C."/>
            <person name="Birren B."/>
            <person name="Berg H.C."/>
            <person name="Church G.M."/>
        </authorList>
    </citation>
    <scope>NUCLEOTIDE SEQUENCE [LARGE SCALE GENOMIC DNA]</scope>
    <source>
        <strain evidence="2">ATCC 43663 / 163K / NCTC 11711</strain>
    </source>
</reference>
<dbReference type="STRING" id="267748.MMOB0400"/>
<organism evidence="1 2">
    <name type="scientific">Mycoplasma mobile (strain ATCC 43663 / 163K / NCTC 11711)</name>
    <name type="common">Mesomycoplasma mobile</name>
    <dbReference type="NCBI Taxonomy" id="267748"/>
    <lineage>
        <taxon>Bacteria</taxon>
        <taxon>Bacillati</taxon>
        <taxon>Mycoplasmatota</taxon>
        <taxon>Mycoplasmoidales</taxon>
        <taxon>Metamycoplasmataceae</taxon>
        <taxon>Mesomycoplasma</taxon>
    </lineage>
</organism>
<gene>
    <name evidence="1" type="ordered locus">MMOB0400</name>
</gene>
<name>Q6KIQ0_MYCM1</name>
<keyword evidence="2" id="KW-1185">Reference proteome</keyword>
<dbReference type="AlphaFoldDB" id="Q6KIQ0"/>
<accession>Q6KIQ0</accession>
<dbReference type="OrthoDB" id="401364at2"/>
<evidence type="ECO:0000313" key="2">
    <source>
        <dbReference type="Proteomes" id="UP000009072"/>
    </source>
</evidence>
<proteinExistence type="predicted"/>
<dbReference type="Proteomes" id="UP000009072">
    <property type="component" value="Chromosome"/>
</dbReference>
<dbReference type="KEGG" id="mmo:MMOB0400"/>
<evidence type="ECO:0000313" key="1">
    <source>
        <dbReference type="EMBL" id="AAT27526.1"/>
    </source>
</evidence>